<dbReference type="AlphaFoldDB" id="A0A1F6M9L3"/>
<dbReference type="PANTHER" id="PTHR21237">
    <property type="entry name" value="GRPE PROTEIN"/>
    <property type="match status" value="1"/>
</dbReference>
<gene>
    <name evidence="3" type="primary">grpE</name>
    <name evidence="7" type="ORF">A3D53_00390</name>
</gene>
<dbReference type="HAMAP" id="MF_01151">
    <property type="entry name" value="GrpE"/>
    <property type="match status" value="1"/>
</dbReference>
<keyword evidence="3 4" id="KW-0346">Stress response</keyword>
<dbReference type="GO" id="GO:0006457">
    <property type="term" value="P:protein folding"/>
    <property type="evidence" value="ECO:0007669"/>
    <property type="project" value="InterPro"/>
</dbReference>
<comment type="function">
    <text evidence="3 4">Participates actively in the response to hyperosmotic and heat shock by preventing the aggregation of stress-denatured proteins, in association with DnaK and GrpE. It is the nucleotide exchange factor for DnaK and may function as a thermosensor. Unfolded proteins bind initially to DnaJ; upon interaction with the DnaJ-bound protein, DnaK hydrolyzes its bound ATP, resulting in the formation of a stable complex. GrpE releases ADP from DnaK; ATP binding to DnaK triggers the release of the substrate protein, thus completing the reaction cycle. Several rounds of ATP-dependent interactions between DnaJ, DnaK and GrpE are required for fully efficient folding.</text>
</comment>
<feature type="compositionally biased region" description="Polar residues" evidence="6">
    <location>
        <begin position="10"/>
        <end position="22"/>
    </location>
</feature>
<dbReference type="InterPro" id="IPR013805">
    <property type="entry name" value="GrpE_CC"/>
</dbReference>
<dbReference type="PROSITE" id="PS01071">
    <property type="entry name" value="GRPE"/>
    <property type="match status" value="1"/>
</dbReference>
<comment type="subunit">
    <text evidence="3">Homodimer.</text>
</comment>
<evidence type="ECO:0000313" key="7">
    <source>
        <dbReference type="EMBL" id="OGH68317.1"/>
    </source>
</evidence>
<evidence type="ECO:0000313" key="8">
    <source>
        <dbReference type="Proteomes" id="UP000176413"/>
    </source>
</evidence>
<feature type="compositionally biased region" description="Basic and acidic residues" evidence="6">
    <location>
        <begin position="23"/>
        <end position="35"/>
    </location>
</feature>
<dbReference type="Pfam" id="PF01025">
    <property type="entry name" value="GrpE"/>
    <property type="match status" value="1"/>
</dbReference>
<name>A0A1F6M9L3_9BACT</name>
<dbReference type="GO" id="GO:0000774">
    <property type="term" value="F:adenyl-nucleotide exchange factor activity"/>
    <property type="evidence" value="ECO:0007669"/>
    <property type="project" value="InterPro"/>
</dbReference>
<dbReference type="Gene3D" id="3.90.20.20">
    <property type="match status" value="1"/>
</dbReference>
<organism evidence="7 8">
    <name type="scientific">Candidatus Magasanikbacteria bacterium RIFCSPHIGHO2_02_FULL_45_10</name>
    <dbReference type="NCBI Taxonomy" id="1798679"/>
    <lineage>
        <taxon>Bacteria</taxon>
        <taxon>Candidatus Magasanikiibacteriota</taxon>
    </lineage>
</organism>
<accession>A0A1F6M9L3</accession>
<evidence type="ECO:0000256" key="6">
    <source>
        <dbReference type="SAM" id="MobiDB-lite"/>
    </source>
</evidence>
<dbReference type="Proteomes" id="UP000176413">
    <property type="component" value="Unassembled WGS sequence"/>
</dbReference>
<dbReference type="EMBL" id="MFQA01000047">
    <property type="protein sequence ID" value="OGH68317.1"/>
    <property type="molecule type" value="Genomic_DNA"/>
</dbReference>
<dbReference type="Gene3D" id="2.30.22.10">
    <property type="entry name" value="Head domain of nucleotide exchange factor GrpE"/>
    <property type="match status" value="1"/>
</dbReference>
<comment type="caution">
    <text evidence="7">The sequence shown here is derived from an EMBL/GenBank/DDBJ whole genome shotgun (WGS) entry which is preliminary data.</text>
</comment>
<protein>
    <recommendedName>
        <fullName evidence="3 4">Protein GrpE</fullName>
    </recommendedName>
    <alternativeName>
        <fullName evidence="3">HSP-70 cofactor</fullName>
    </alternativeName>
</protein>
<dbReference type="PANTHER" id="PTHR21237:SF23">
    <property type="entry name" value="GRPE PROTEIN HOMOLOG, MITOCHONDRIAL"/>
    <property type="match status" value="1"/>
</dbReference>
<dbReference type="GO" id="GO:0042803">
    <property type="term" value="F:protein homodimerization activity"/>
    <property type="evidence" value="ECO:0007669"/>
    <property type="project" value="InterPro"/>
</dbReference>
<evidence type="ECO:0000256" key="2">
    <source>
        <dbReference type="ARBA" id="ARBA00023186"/>
    </source>
</evidence>
<dbReference type="SUPFAM" id="SSF51064">
    <property type="entry name" value="Head domain of nucleotide exchange factor GrpE"/>
    <property type="match status" value="1"/>
</dbReference>
<dbReference type="PRINTS" id="PR00773">
    <property type="entry name" value="GRPEPROTEIN"/>
</dbReference>
<dbReference type="SUPFAM" id="SSF58014">
    <property type="entry name" value="Coiled-coil domain of nucleotide exchange factor GrpE"/>
    <property type="match status" value="1"/>
</dbReference>
<keyword evidence="3" id="KW-0963">Cytoplasm</keyword>
<comment type="subcellular location">
    <subcellularLocation>
        <location evidence="3">Cytoplasm</location>
    </subcellularLocation>
</comment>
<dbReference type="GO" id="GO:0051087">
    <property type="term" value="F:protein-folding chaperone binding"/>
    <property type="evidence" value="ECO:0007669"/>
    <property type="project" value="InterPro"/>
</dbReference>
<dbReference type="GO" id="GO:0005737">
    <property type="term" value="C:cytoplasm"/>
    <property type="evidence" value="ECO:0007669"/>
    <property type="project" value="UniProtKB-SubCell"/>
</dbReference>
<sequence length="173" mass="20100">MSDEKPVSPKSPSNQESDTMNKQSDESAVEKERDEYKQGWQRAVADYQNLQKEISARRQEWILMSKQQIIEDFIPVYDNFKKAFALHPDVNDQKQVKSWVDGIGHIMRQFQDVLKTHQVEEIKTVGEQFDPRFHEAIGVEENGKEYGLIVREVYGGYRLGEQVIKVAKVIISK</sequence>
<proteinExistence type="inferred from homology"/>
<dbReference type="CDD" id="cd00446">
    <property type="entry name" value="GrpE"/>
    <property type="match status" value="1"/>
</dbReference>
<dbReference type="InterPro" id="IPR000740">
    <property type="entry name" value="GrpE"/>
</dbReference>
<evidence type="ECO:0000256" key="3">
    <source>
        <dbReference type="HAMAP-Rule" id="MF_01151"/>
    </source>
</evidence>
<dbReference type="GO" id="GO:0051082">
    <property type="term" value="F:unfolded protein binding"/>
    <property type="evidence" value="ECO:0007669"/>
    <property type="project" value="TreeGrafter"/>
</dbReference>
<evidence type="ECO:0000256" key="5">
    <source>
        <dbReference type="RuleBase" id="RU004478"/>
    </source>
</evidence>
<evidence type="ECO:0000256" key="4">
    <source>
        <dbReference type="RuleBase" id="RU000639"/>
    </source>
</evidence>
<dbReference type="InterPro" id="IPR009012">
    <property type="entry name" value="GrpE_head"/>
</dbReference>
<reference evidence="7 8" key="1">
    <citation type="journal article" date="2016" name="Nat. Commun.">
        <title>Thousands of microbial genomes shed light on interconnected biogeochemical processes in an aquifer system.</title>
        <authorList>
            <person name="Anantharaman K."/>
            <person name="Brown C.T."/>
            <person name="Hug L.A."/>
            <person name="Sharon I."/>
            <person name="Castelle C.J."/>
            <person name="Probst A.J."/>
            <person name="Thomas B.C."/>
            <person name="Singh A."/>
            <person name="Wilkins M.J."/>
            <person name="Karaoz U."/>
            <person name="Brodie E.L."/>
            <person name="Williams K.H."/>
            <person name="Hubbard S.S."/>
            <person name="Banfield J.F."/>
        </authorList>
    </citation>
    <scope>NUCLEOTIDE SEQUENCE [LARGE SCALE GENOMIC DNA]</scope>
</reference>
<feature type="region of interest" description="Disordered" evidence="6">
    <location>
        <begin position="1"/>
        <end position="35"/>
    </location>
</feature>
<evidence type="ECO:0000256" key="1">
    <source>
        <dbReference type="ARBA" id="ARBA00009054"/>
    </source>
</evidence>
<keyword evidence="2 3" id="KW-0143">Chaperone</keyword>
<comment type="similarity">
    <text evidence="1 3 5">Belongs to the GrpE family.</text>
</comment>